<dbReference type="InterPro" id="IPR007198">
    <property type="entry name" value="Ssl1-like"/>
</dbReference>
<dbReference type="GO" id="GO:0000439">
    <property type="term" value="C:transcription factor TFIIH core complex"/>
    <property type="evidence" value="ECO:0007669"/>
    <property type="project" value="UniProtKB-UniRule"/>
</dbReference>
<dbReference type="Pfam" id="PF07975">
    <property type="entry name" value="C1_4"/>
    <property type="match status" value="1"/>
</dbReference>
<evidence type="ECO:0000256" key="6">
    <source>
        <dbReference type="ARBA" id="ARBA00022833"/>
    </source>
</evidence>
<dbReference type="OrthoDB" id="284275at2759"/>
<evidence type="ECO:0000256" key="5">
    <source>
        <dbReference type="ARBA" id="ARBA00022771"/>
    </source>
</evidence>
<keyword evidence="10 11" id="KW-0539">Nucleus</keyword>
<keyword evidence="6 11" id="KW-0862">Zinc</keyword>
<proteinExistence type="inferred from homology"/>
<sequence>MDSDGEYVASDNEGVNRTNSARTSSRRSRANGTRRSAAQSTSAAPYAWEDRIQRTWDTVQEDEAGSLATVVAGLLESSKRRRFVDATPVQRGIIRHMVLVIDMSDSMSEKDIRPTRAILTYNYAVEFVTEFFEQNPLSQMAILGMRDGISHVISPLGGSPHDHTQALRDLRNDSARSEPRGAPSLQNALEMARALLYHLPSHGLKEVLIIYGSLVTNDPGDIYKTVDALVRDKIRVRIIGLAAQVLVCSEICKRTNSGSEKFYGVILNEANYKDLLHEATTPPATIKPNSSKEQRFSALVKMGFPSRKTAAVASFSSIDSSLSKGGYLCPNCNAKVPLLPVECPICSLTLILSTHLARSFHHLVPLESWKETNAPENTSCYACQSIIPSNATSSICPKCSNTFCLDCDIFAHDMLHNCPGCLS</sequence>
<evidence type="ECO:0000256" key="9">
    <source>
        <dbReference type="ARBA" id="ARBA00023204"/>
    </source>
</evidence>
<dbReference type="PANTHER" id="PTHR12695:SF2">
    <property type="entry name" value="GENERAL TRANSCRIPTION FACTOR IIH SUBUNIT 2-RELATED"/>
    <property type="match status" value="1"/>
</dbReference>
<dbReference type="InterPro" id="IPR002035">
    <property type="entry name" value="VWF_A"/>
</dbReference>
<dbReference type="GO" id="GO:0005675">
    <property type="term" value="C:transcription factor TFIIH holo complex"/>
    <property type="evidence" value="ECO:0007669"/>
    <property type="project" value="UniProtKB-UniRule"/>
</dbReference>
<dbReference type="InterPro" id="IPR013083">
    <property type="entry name" value="Znf_RING/FYVE/PHD"/>
</dbReference>
<evidence type="ECO:0000313" key="16">
    <source>
        <dbReference type="Proteomes" id="UP000095023"/>
    </source>
</evidence>
<organism evidence="15 16">
    <name type="scientific">Tortispora caseinolytica NRRL Y-17796</name>
    <dbReference type="NCBI Taxonomy" id="767744"/>
    <lineage>
        <taxon>Eukaryota</taxon>
        <taxon>Fungi</taxon>
        <taxon>Dikarya</taxon>
        <taxon>Ascomycota</taxon>
        <taxon>Saccharomycotina</taxon>
        <taxon>Trigonopsidomycetes</taxon>
        <taxon>Trigonopsidales</taxon>
        <taxon>Trigonopsidaceae</taxon>
        <taxon>Tortispora</taxon>
    </lineage>
</organism>
<dbReference type="GO" id="GO:0006289">
    <property type="term" value="P:nucleotide-excision repair"/>
    <property type="evidence" value="ECO:0007669"/>
    <property type="project" value="UniProtKB-UniRule"/>
</dbReference>
<keyword evidence="9" id="KW-0234">DNA repair</keyword>
<dbReference type="InterPro" id="IPR046349">
    <property type="entry name" value="C1-like_sf"/>
</dbReference>
<dbReference type="SUPFAM" id="SSF57889">
    <property type="entry name" value="Cysteine-rich domain"/>
    <property type="match status" value="1"/>
</dbReference>
<dbReference type="PANTHER" id="PTHR12695">
    <property type="entry name" value="GENERAL TRANSCRIPTION FACTOR IIH SUBUNIT 2"/>
    <property type="match status" value="1"/>
</dbReference>
<evidence type="ECO:0000256" key="11">
    <source>
        <dbReference type="PIRNR" id="PIRNR015919"/>
    </source>
</evidence>
<evidence type="ECO:0000256" key="3">
    <source>
        <dbReference type="ARBA" id="ARBA00022723"/>
    </source>
</evidence>
<comment type="similarity">
    <text evidence="2 11">Belongs to the GTF2H2 family.</text>
</comment>
<dbReference type="EMBL" id="KV453842">
    <property type="protein sequence ID" value="ODV90314.1"/>
    <property type="molecule type" value="Genomic_DNA"/>
</dbReference>
<dbReference type="Gene3D" id="3.30.40.10">
    <property type="entry name" value="Zinc/RING finger domain, C3HC4 (zinc finger)"/>
    <property type="match status" value="1"/>
</dbReference>
<evidence type="ECO:0000256" key="7">
    <source>
        <dbReference type="ARBA" id="ARBA00023015"/>
    </source>
</evidence>
<dbReference type="GO" id="GO:0061630">
    <property type="term" value="F:ubiquitin protein ligase activity"/>
    <property type="evidence" value="ECO:0007669"/>
    <property type="project" value="EnsemblFungi"/>
</dbReference>
<evidence type="ECO:0000256" key="4">
    <source>
        <dbReference type="ARBA" id="ARBA00022763"/>
    </source>
</evidence>
<reference evidence="16" key="1">
    <citation type="submission" date="2016-02" db="EMBL/GenBank/DDBJ databases">
        <title>Comparative genomics of biotechnologically important yeasts.</title>
        <authorList>
            <consortium name="DOE Joint Genome Institute"/>
            <person name="Riley R."/>
            <person name="Haridas S."/>
            <person name="Wolfe K.H."/>
            <person name="Lopes M.R."/>
            <person name="Hittinger C.T."/>
            <person name="Goker M."/>
            <person name="Salamov A."/>
            <person name="Wisecaver J."/>
            <person name="Long T.M."/>
            <person name="Aerts A.L."/>
            <person name="Barry K."/>
            <person name="Choi C."/>
            <person name="Clum A."/>
            <person name="Coughlan A.Y."/>
            <person name="Deshpande S."/>
            <person name="Douglass A.P."/>
            <person name="Hanson S.J."/>
            <person name="Klenk H.-P."/>
            <person name="Labutti K."/>
            <person name="Lapidus A."/>
            <person name="Lindquist E."/>
            <person name="Lipzen A."/>
            <person name="Meier-Kolthoff J.P."/>
            <person name="Ohm R.A."/>
            <person name="Otillar R.P."/>
            <person name="Pangilinan J."/>
            <person name="Peng Y."/>
            <person name="Rokas A."/>
            <person name="Rosa C.A."/>
            <person name="Scheuner C."/>
            <person name="Sibirny A.A."/>
            <person name="Slot J.C."/>
            <person name="Stielow J.B."/>
            <person name="Sun H."/>
            <person name="Kurtzman C.P."/>
            <person name="Blackwell M."/>
            <person name="Jeffries T.W."/>
            <person name="Grigoriev I.V."/>
        </authorList>
    </citation>
    <scope>NUCLEOTIDE SEQUENCE [LARGE SCALE GENOMIC DNA]</scope>
    <source>
        <strain evidence="16">NRRL Y-17796</strain>
    </source>
</reference>
<dbReference type="InterPro" id="IPR036465">
    <property type="entry name" value="vWFA_dom_sf"/>
</dbReference>
<dbReference type="NCBIfam" id="TIGR00622">
    <property type="entry name" value="ssl1"/>
    <property type="match status" value="1"/>
</dbReference>
<dbReference type="AlphaFoldDB" id="A0A1E4TEX5"/>
<dbReference type="CDD" id="cd01453">
    <property type="entry name" value="vWA_transcription_factor_IIH_type"/>
    <property type="match status" value="1"/>
</dbReference>
<dbReference type="InterPro" id="IPR013087">
    <property type="entry name" value="Znf_C2H2_type"/>
</dbReference>
<dbReference type="Gene3D" id="3.40.50.410">
    <property type="entry name" value="von Willebrand factor, type A domain"/>
    <property type="match status" value="1"/>
</dbReference>
<feature type="zinc finger region" description="C4-type" evidence="12">
    <location>
        <begin position="329"/>
        <end position="346"/>
    </location>
</feature>
<dbReference type="GO" id="GO:0006367">
    <property type="term" value="P:transcription initiation at RNA polymerase II promoter"/>
    <property type="evidence" value="ECO:0007669"/>
    <property type="project" value="EnsemblFungi"/>
</dbReference>
<evidence type="ECO:0000256" key="13">
    <source>
        <dbReference type="SAM" id="MobiDB-lite"/>
    </source>
</evidence>
<keyword evidence="7 11" id="KW-0805">Transcription regulation</keyword>
<dbReference type="Proteomes" id="UP000095023">
    <property type="component" value="Unassembled WGS sequence"/>
</dbReference>
<dbReference type="SUPFAM" id="SSF53300">
    <property type="entry name" value="vWA-like"/>
    <property type="match status" value="1"/>
</dbReference>
<dbReference type="PROSITE" id="PS50234">
    <property type="entry name" value="VWFA"/>
    <property type="match status" value="1"/>
</dbReference>
<evidence type="ECO:0000256" key="8">
    <source>
        <dbReference type="ARBA" id="ARBA00023163"/>
    </source>
</evidence>
<dbReference type="SMART" id="SM00327">
    <property type="entry name" value="VWA"/>
    <property type="match status" value="1"/>
</dbReference>
<keyword evidence="4" id="KW-0227">DNA damage</keyword>
<dbReference type="GO" id="GO:0008270">
    <property type="term" value="F:zinc ion binding"/>
    <property type="evidence" value="ECO:0007669"/>
    <property type="project" value="UniProtKB-UniRule"/>
</dbReference>
<dbReference type="Pfam" id="PF04056">
    <property type="entry name" value="Ssl1"/>
    <property type="match status" value="1"/>
</dbReference>
<comment type="subcellular location">
    <subcellularLocation>
        <location evidence="1 11">Nucleus</location>
    </subcellularLocation>
</comment>
<protein>
    <recommendedName>
        <fullName evidence="11">General transcription and DNA repair factor IIH</fullName>
    </recommendedName>
</protein>
<dbReference type="PIRSF" id="PIRSF015919">
    <property type="entry name" value="TFIIH_SSL1"/>
    <property type="match status" value="1"/>
</dbReference>
<dbReference type="InterPro" id="IPR012170">
    <property type="entry name" value="TFIIH_SSL1/p44"/>
</dbReference>
<feature type="compositionally biased region" description="Low complexity" evidence="13">
    <location>
        <begin position="30"/>
        <end position="44"/>
    </location>
</feature>
<evidence type="ECO:0000256" key="12">
    <source>
        <dbReference type="PIRSR" id="PIRSR015919-1"/>
    </source>
</evidence>
<dbReference type="PROSITE" id="PS00028">
    <property type="entry name" value="ZINC_FINGER_C2H2_1"/>
    <property type="match status" value="1"/>
</dbReference>
<evidence type="ECO:0000256" key="1">
    <source>
        <dbReference type="ARBA" id="ARBA00004123"/>
    </source>
</evidence>
<evidence type="ECO:0000256" key="10">
    <source>
        <dbReference type="ARBA" id="ARBA00023242"/>
    </source>
</evidence>
<dbReference type="FunFam" id="3.40.50.410:FF:000015">
    <property type="entry name" value="General transcription factor IIH subunit 2"/>
    <property type="match status" value="1"/>
</dbReference>
<evidence type="ECO:0000259" key="14">
    <source>
        <dbReference type="PROSITE" id="PS50234"/>
    </source>
</evidence>
<evidence type="ECO:0000313" key="15">
    <source>
        <dbReference type="EMBL" id="ODV90314.1"/>
    </source>
</evidence>
<keyword evidence="8 11" id="KW-0804">Transcription</keyword>
<dbReference type="SMART" id="SM01047">
    <property type="entry name" value="C1_4"/>
    <property type="match status" value="1"/>
</dbReference>
<name>A0A1E4TEX5_9ASCO</name>
<dbReference type="InterPro" id="IPR004595">
    <property type="entry name" value="TFIIH_C1-like_dom"/>
</dbReference>
<accession>A0A1E4TEX5</accession>
<evidence type="ECO:0000256" key="2">
    <source>
        <dbReference type="ARBA" id="ARBA00006092"/>
    </source>
</evidence>
<comment type="function">
    <text evidence="11">Component of the general transcription and DNA repair factor IIH (TFIIH) core complex, which is involved in general and transcription-coupled nucleotide excision repair (NER) of damaged DNA and, when complexed to TFIIK, in RNA transcription by RNA polymerase II.</text>
</comment>
<keyword evidence="3 11" id="KW-0479">Metal-binding</keyword>
<feature type="domain" description="VWFA" evidence="14">
    <location>
        <begin position="96"/>
        <end position="284"/>
    </location>
</feature>
<dbReference type="GO" id="GO:0006357">
    <property type="term" value="P:regulation of transcription by RNA polymerase II"/>
    <property type="evidence" value="ECO:0007669"/>
    <property type="project" value="UniProtKB-UniRule"/>
</dbReference>
<keyword evidence="16" id="KW-1185">Reference proteome</keyword>
<gene>
    <name evidence="15" type="ORF">CANCADRAFT_105044</name>
</gene>
<dbReference type="GO" id="GO:0000112">
    <property type="term" value="C:nucleotide-excision repair factor 3 complex"/>
    <property type="evidence" value="ECO:0007669"/>
    <property type="project" value="EnsemblFungi"/>
</dbReference>
<keyword evidence="5" id="KW-0863">Zinc-finger</keyword>
<feature type="region of interest" description="Disordered" evidence="13">
    <location>
        <begin position="1"/>
        <end position="44"/>
    </location>
</feature>